<keyword evidence="4 7" id="KW-0812">Transmembrane</keyword>
<evidence type="ECO:0000256" key="5">
    <source>
        <dbReference type="ARBA" id="ARBA00022989"/>
    </source>
</evidence>
<dbReference type="EMBL" id="JACZZA010000014">
    <property type="protein sequence ID" value="MBE1162500.1"/>
    <property type="molecule type" value="Genomic_DNA"/>
</dbReference>
<evidence type="ECO:0000256" key="2">
    <source>
        <dbReference type="ARBA" id="ARBA00011006"/>
    </source>
</evidence>
<keyword evidence="5 7" id="KW-1133">Transmembrane helix</keyword>
<keyword evidence="6 7" id="KW-0472">Membrane</keyword>
<comment type="subcellular location">
    <subcellularLocation>
        <location evidence="1">Cell membrane</location>
        <topology evidence="1">Multi-pass membrane protein</topology>
    </subcellularLocation>
</comment>
<reference evidence="8 9" key="1">
    <citation type="submission" date="2020-09" db="EMBL/GenBank/DDBJ databases">
        <title>Dyella sp. 7MK23 isolated from forest soil.</title>
        <authorList>
            <person name="Fu J."/>
        </authorList>
    </citation>
    <scope>NUCLEOTIDE SEQUENCE [LARGE SCALE GENOMIC DNA]</scope>
    <source>
        <strain evidence="8 9">7MK23</strain>
    </source>
</reference>
<sequence>MATHGIIAWLIIGAVAGWLAGQFVKGSGFGLLVDILVGIVGAFVGGWLAGVLGISLGAGWIASIITATIGAVILLFVVRMFKRA</sequence>
<evidence type="ECO:0000256" key="6">
    <source>
        <dbReference type="ARBA" id="ARBA00023136"/>
    </source>
</evidence>
<evidence type="ECO:0000256" key="7">
    <source>
        <dbReference type="SAM" id="Phobius"/>
    </source>
</evidence>
<name>A0ABR9GEQ2_9GAMM</name>
<evidence type="ECO:0000256" key="4">
    <source>
        <dbReference type="ARBA" id="ARBA00022692"/>
    </source>
</evidence>
<evidence type="ECO:0000256" key="3">
    <source>
        <dbReference type="ARBA" id="ARBA00022475"/>
    </source>
</evidence>
<accession>A0ABR9GEQ2</accession>
<proteinExistence type="inferred from homology"/>
<evidence type="ECO:0000256" key="1">
    <source>
        <dbReference type="ARBA" id="ARBA00004651"/>
    </source>
</evidence>
<feature type="transmembrane region" description="Helical" evidence="7">
    <location>
        <begin position="60"/>
        <end position="81"/>
    </location>
</feature>
<dbReference type="Proteomes" id="UP000651010">
    <property type="component" value="Unassembled WGS sequence"/>
</dbReference>
<keyword evidence="9" id="KW-1185">Reference proteome</keyword>
<dbReference type="InterPro" id="IPR007341">
    <property type="entry name" value="Transgly_assoc"/>
</dbReference>
<dbReference type="PANTHER" id="PTHR33884:SF3">
    <property type="entry name" value="UPF0410 PROTEIN YMGE"/>
    <property type="match status" value="1"/>
</dbReference>
<dbReference type="Pfam" id="PF04226">
    <property type="entry name" value="Transgly_assoc"/>
    <property type="match status" value="1"/>
</dbReference>
<comment type="similarity">
    <text evidence="2">Belongs to the UPF0410 family.</text>
</comment>
<dbReference type="PANTHER" id="PTHR33884">
    <property type="entry name" value="UPF0410 PROTEIN YMGE"/>
    <property type="match status" value="1"/>
</dbReference>
<dbReference type="RefSeq" id="WP_192557344.1">
    <property type="nucleotide sequence ID" value="NZ_JACZZA010000014.1"/>
</dbReference>
<evidence type="ECO:0000313" key="9">
    <source>
        <dbReference type="Proteomes" id="UP000651010"/>
    </source>
</evidence>
<evidence type="ECO:0000313" key="8">
    <source>
        <dbReference type="EMBL" id="MBE1162500.1"/>
    </source>
</evidence>
<organism evidence="8 9">
    <name type="scientific">Dyella acidiphila</name>
    <dbReference type="NCBI Taxonomy" id="2775866"/>
    <lineage>
        <taxon>Bacteria</taxon>
        <taxon>Pseudomonadati</taxon>
        <taxon>Pseudomonadota</taxon>
        <taxon>Gammaproteobacteria</taxon>
        <taxon>Lysobacterales</taxon>
        <taxon>Rhodanobacteraceae</taxon>
        <taxon>Dyella</taxon>
    </lineage>
</organism>
<gene>
    <name evidence="8" type="ORF">IGX34_19105</name>
</gene>
<feature type="transmembrane region" description="Helical" evidence="7">
    <location>
        <begin position="31"/>
        <end position="54"/>
    </location>
</feature>
<protein>
    <submittedName>
        <fullName evidence="8">GlsB/YeaQ/YmgE family stress response membrane protein</fullName>
    </submittedName>
</protein>
<feature type="transmembrane region" description="Helical" evidence="7">
    <location>
        <begin position="6"/>
        <end position="24"/>
    </location>
</feature>
<keyword evidence="3" id="KW-1003">Cell membrane</keyword>
<comment type="caution">
    <text evidence="8">The sequence shown here is derived from an EMBL/GenBank/DDBJ whole genome shotgun (WGS) entry which is preliminary data.</text>
</comment>